<reference evidence="1" key="1">
    <citation type="submission" date="2020-09" db="EMBL/GenBank/DDBJ databases">
        <title>New species isolated from human feces.</title>
        <authorList>
            <person name="Kitahara M."/>
            <person name="Shigeno Y."/>
            <person name="Shime M."/>
            <person name="Matsumoto Y."/>
            <person name="Nakamura S."/>
            <person name="Motooka D."/>
            <person name="Fukuoka S."/>
            <person name="Nishikawa H."/>
            <person name="Benno Y."/>
        </authorList>
    </citation>
    <scope>NUCLEOTIDE SEQUENCE</scope>
    <source>
        <strain evidence="1">MM59</strain>
    </source>
</reference>
<keyword evidence="2" id="KW-1185">Reference proteome</keyword>
<evidence type="ECO:0000313" key="2">
    <source>
        <dbReference type="Proteomes" id="UP000679848"/>
    </source>
</evidence>
<dbReference type="AlphaFoldDB" id="A0A810QMJ8"/>
<organism evidence="1 2">
    <name type="scientific">Pusillibacter faecalis</name>
    <dbReference type="NCBI Taxonomy" id="2714358"/>
    <lineage>
        <taxon>Bacteria</taxon>
        <taxon>Bacillati</taxon>
        <taxon>Bacillota</taxon>
        <taxon>Clostridia</taxon>
        <taxon>Eubacteriales</taxon>
        <taxon>Oscillospiraceae</taxon>
        <taxon>Pusillibacter</taxon>
    </lineage>
</organism>
<gene>
    <name evidence="1" type="ORF">MM59RIKEN_27320</name>
</gene>
<dbReference type="EMBL" id="AP023420">
    <property type="protein sequence ID" value="BCK85413.1"/>
    <property type="molecule type" value="Genomic_DNA"/>
</dbReference>
<protein>
    <submittedName>
        <fullName evidence="1">Uncharacterized protein</fullName>
    </submittedName>
</protein>
<dbReference type="RefSeq" id="WP_213543535.1">
    <property type="nucleotide sequence ID" value="NZ_AP023420.1"/>
</dbReference>
<proteinExistence type="predicted"/>
<dbReference type="Proteomes" id="UP000679848">
    <property type="component" value="Chromosome"/>
</dbReference>
<sequence>MENKYYRDNLAAILEFTGGRHLLGYGDIYRYTGLKDHRAIRKRYPLNKDGTITAETLARRLCEGARS</sequence>
<dbReference type="KEGG" id="pfaa:MM59RIKEN_27320"/>
<evidence type="ECO:0000313" key="1">
    <source>
        <dbReference type="EMBL" id="BCK85413.1"/>
    </source>
</evidence>
<name>A0A810QMJ8_9FIRM</name>
<accession>A0A810QMJ8</accession>